<dbReference type="InterPro" id="IPR051122">
    <property type="entry name" value="SDR_DHRS6-like"/>
</dbReference>
<evidence type="ECO:0000313" key="4">
    <source>
        <dbReference type="Proteomes" id="UP000291822"/>
    </source>
</evidence>
<protein>
    <submittedName>
        <fullName evidence="3">Short chain dehydrogenase</fullName>
    </submittedName>
</protein>
<proteinExistence type="inferred from homology"/>
<dbReference type="PANTHER" id="PTHR43477">
    <property type="entry name" value="DIHYDROANTICAPSIN 7-DEHYDROGENASE"/>
    <property type="match status" value="1"/>
</dbReference>
<dbReference type="CDD" id="cd11731">
    <property type="entry name" value="Lin1944_like_SDR_c"/>
    <property type="match status" value="1"/>
</dbReference>
<accession>A0A4R0YNV7</accession>
<name>A0A4R0YNV7_9GAMM</name>
<dbReference type="PRINTS" id="PR00081">
    <property type="entry name" value="GDHRDH"/>
</dbReference>
<dbReference type="Proteomes" id="UP000291822">
    <property type="component" value="Unassembled WGS sequence"/>
</dbReference>
<keyword evidence="2" id="KW-0560">Oxidoreductase</keyword>
<keyword evidence="4" id="KW-1185">Reference proteome</keyword>
<dbReference type="GO" id="GO:0016491">
    <property type="term" value="F:oxidoreductase activity"/>
    <property type="evidence" value="ECO:0007669"/>
    <property type="project" value="UniProtKB-KW"/>
</dbReference>
<dbReference type="PANTHER" id="PTHR43477:SF1">
    <property type="entry name" value="DIHYDROANTICAPSIN 7-DEHYDROGENASE"/>
    <property type="match status" value="1"/>
</dbReference>
<dbReference type="InterPro" id="IPR036291">
    <property type="entry name" value="NAD(P)-bd_dom_sf"/>
</dbReference>
<evidence type="ECO:0000313" key="3">
    <source>
        <dbReference type="EMBL" id="TCI10629.1"/>
    </source>
</evidence>
<evidence type="ECO:0000256" key="1">
    <source>
        <dbReference type="ARBA" id="ARBA00006484"/>
    </source>
</evidence>
<dbReference type="Gene3D" id="3.40.50.720">
    <property type="entry name" value="NAD(P)-binding Rossmann-like Domain"/>
    <property type="match status" value="1"/>
</dbReference>
<dbReference type="InterPro" id="IPR002347">
    <property type="entry name" value="SDR_fam"/>
</dbReference>
<dbReference type="SUPFAM" id="SSF51735">
    <property type="entry name" value="NAD(P)-binding Rossmann-fold domains"/>
    <property type="match status" value="1"/>
</dbReference>
<dbReference type="EMBL" id="SJTG01000002">
    <property type="protein sequence ID" value="TCI10629.1"/>
    <property type="molecule type" value="Genomic_DNA"/>
</dbReference>
<dbReference type="Pfam" id="PF13561">
    <property type="entry name" value="adh_short_C2"/>
    <property type="match status" value="1"/>
</dbReference>
<comment type="caution">
    <text evidence="3">The sequence shown here is derived from an EMBL/GenBank/DDBJ whole genome shotgun (WGS) entry which is preliminary data.</text>
</comment>
<dbReference type="AlphaFoldDB" id="A0A4R0YNV7"/>
<dbReference type="NCBIfam" id="NF005754">
    <property type="entry name" value="PRK07578.1"/>
    <property type="match status" value="1"/>
</dbReference>
<evidence type="ECO:0000256" key="2">
    <source>
        <dbReference type="ARBA" id="ARBA00023002"/>
    </source>
</evidence>
<gene>
    <name evidence="3" type="ORF">EZM97_17350</name>
</gene>
<comment type="similarity">
    <text evidence="1">Belongs to the short-chain dehydrogenases/reductases (SDR) family.</text>
</comment>
<reference evidence="3 4" key="1">
    <citation type="submission" date="2019-02" db="EMBL/GenBank/DDBJ databases">
        <title>Dyella amyloliquefaciens sp. nov., isolated from forest soil.</title>
        <authorList>
            <person name="Gao Z.-H."/>
            <person name="Qiu L.-H."/>
        </authorList>
    </citation>
    <scope>NUCLEOTIDE SEQUENCE [LARGE SCALE GENOMIC DNA]</scope>
    <source>
        <strain evidence="3 4">KACC 12747</strain>
    </source>
</reference>
<organism evidence="3 4">
    <name type="scientific">Dyella soli</name>
    <dbReference type="NCBI Taxonomy" id="522319"/>
    <lineage>
        <taxon>Bacteria</taxon>
        <taxon>Pseudomonadati</taxon>
        <taxon>Pseudomonadota</taxon>
        <taxon>Gammaproteobacteria</taxon>
        <taxon>Lysobacterales</taxon>
        <taxon>Rhodanobacteraceae</taxon>
        <taxon>Dyella</taxon>
    </lineage>
</organism>
<sequence>MAERRLRILLVGASGTLGRAVAAELGQRHEVIAAGRQSGDVRMDLTHVASIRTGLARAGELDAVISTAGRVTFAPLADFAAAPFGESKHTLGITDKLMGQVNLALAARDHLRDGGSITLTTGILAEQPIAQGSSASLVNGAVEAFVRAAAIELPRGLRINVVSPNVLVEAMGDYAPYFRGFEPVTAARSALAYSRSVEGLQTGQVFKVF</sequence>